<reference evidence="1" key="1">
    <citation type="submission" date="2021-02" db="EMBL/GenBank/DDBJ databases">
        <authorList>
            <person name="Franco D."/>
        </authorList>
    </citation>
    <scope>NUCLEOTIDE SEQUENCE</scope>
    <source>
        <strain evidence="1">DICMUL</strain>
    </source>
</reference>
<dbReference type="EMBL" id="CP071410">
    <property type="protein sequence ID" value="QSW37891.1"/>
    <property type="molecule type" value="Genomic_DNA"/>
</dbReference>
<accession>A0A974XA96</accession>
<gene>
    <name evidence="1" type="ORF">JSR02_00290</name>
</gene>
<evidence type="ECO:0000313" key="2">
    <source>
        <dbReference type="Proteomes" id="UP000663602"/>
    </source>
</evidence>
<evidence type="ECO:0000313" key="1">
    <source>
        <dbReference type="EMBL" id="QSW37891.1"/>
    </source>
</evidence>
<proteinExistence type="predicted"/>
<organism evidence="1 2">
    <name type="scientific">Candidatus Vidania fulgoroideorum</name>
    <dbReference type="NCBI Taxonomy" id="881286"/>
    <lineage>
        <taxon>Bacteria</taxon>
        <taxon>Pseudomonadati</taxon>
        <taxon>Pseudomonadota</taxon>
        <taxon>Betaproteobacteria</taxon>
        <taxon>Candidatus Vidania</taxon>
    </lineage>
</organism>
<evidence type="ECO:0008006" key="3">
    <source>
        <dbReference type="Google" id="ProtNLM"/>
    </source>
</evidence>
<dbReference type="AlphaFoldDB" id="A0A974XA96"/>
<protein>
    <recommendedName>
        <fullName evidence="3">Ribosomal protein S16</fullName>
    </recommendedName>
</protein>
<name>A0A974XA96_9PROT</name>
<dbReference type="Proteomes" id="UP000663602">
    <property type="component" value="Chromosome"/>
</dbReference>
<dbReference type="Gene3D" id="3.30.1320.10">
    <property type="match status" value="1"/>
</dbReference>
<dbReference type="SUPFAM" id="SSF54565">
    <property type="entry name" value="Ribosomal protein S16"/>
    <property type="match status" value="1"/>
</dbReference>
<dbReference type="InterPro" id="IPR023803">
    <property type="entry name" value="Ribosomal_bS16_dom_sf"/>
</dbReference>
<reference evidence="1" key="2">
    <citation type="submission" date="2021-03" db="EMBL/GenBank/DDBJ databases">
        <title>Alternative transmission patterns in independently acquired nutritional co-symbionts of Dictyopharidae planthoppers.</title>
        <authorList>
            <person name="Michalik A."/>
            <person name="Lukasik P."/>
        </authorList>
    </citation>
    <scope>NUCLEOTIDE SEQUENCE</scope>
    <source>
        <strain evidence="1">DICMUL</strain>
    </source>
</reference>
<sequence>MLKIKLRKIGKAKNKEFSIIAIDSRKMFSKNTKLIGKLNKNHKKLTLTLQKLQTAITHGAKFSYGLIKIFKGILNNTLIKKYEIKVH</sequence>